<evidence type="ECO:0000313" key="3">
    <source>
        <dbReference type="Proteomes" id="UP000507470"/>
    </source>
</evidence>
<evidence type="ECO:0000313" key="2">
    <source>
        <dbReference type="EMBL" id="CAC5376146.1"/>
    </source>
</evidence>
<feature type="compositionally biased region" description="Basic residues" evidence="1">
    <location>
        <begin position="1"/>
        <end position="11"/>
    </location>
</feature>
<protein>
    <submittedName>
        <fullName evidence="2">Uncharacterized protein</fullName>
    </submittedName>
</protein>
<feature type="region of interest" description="Disordered" evidence="1">
    <location>
        <begin position="71"/>
        <end position="93"/>
    </location>
</feature>
<dbReference type="EMBL" id="CACVKT020002176">
    <property type="protein sequence ID" value="CAC5376146.1"/>
    <property type="molecule type" value="Genomic_DNA"/>
</dbReference>
<name>A0A6J8AZ83_MYTCO</name>
<evidence type="ECO:0000256" key="1">
    <source>
        <dbReference type="SAM" id="MobiDB-lite"/>
    </source>
</evidence>
<dbReference type="Proteomes" id="UP000507470">
    <property type="component" value="Unassembled WGS sequence"/>
</dbReference>
<dbReference type="AlphaFoldDB" id="A0A6J8AZ83"/>
<feature type="region of interest" description="Disordered" evidence="1">
    <location>
        <begin position="1"/>
        <end position="24"/>
    </location>
</feature>
<feature type="compositionally biased region" description="Polar residues" evidence="1">
    <location>
        <begin position="72"/>
        <end position="93"/>
    </location>
</feature>
<sequence length="205" mass="22360">MLRRTARKRKAKGQEITLPRNTTTRAEILTTGHQTQTSMPRPPTFSTAMSTSGPIPYATNVGSVISPHSGATYATASPQSSTSPDTNTVSSHTHLTLTDNNVPMQNTGNQFINLTPTCTSNTSIPQMYIPQQIYGVNTDIAINVPQNIKDKIYKSEYIDLAVLLAQNMPSDSNTQKLVVQNGQLVLQPFQTCQESLVLRCGQPLL</sequence>
<organism evidence="2 3">
    <name type="scientific">Mytilus coruscus</name>
    <name type="common">Sea mussel</name>
    <dbReference type="NCBI Taxonomy" id="42192"/>
    <lineage>
        <taxon>Eukaryota</taxon>
        <taxon>Metazoa</taxon>
        <taxon>Spiralia</taxon>
        <taxon>Lophotrochozoa</taxon>
        <taxon>Mollusca</taxon>
        <taxon>Bivalvia</taxon>
        <taxon>Autobranchia</taxon>
        <taxon>Pteriomorphia</taxon>
        <taxon>Mytilida</taxon>
        <taxon>Mytiloidea</taxon>
        <taxon>Mytilidae</taxon>
        <taxon>Mytilinae</taxon>
        <taxon>Mytilus</taxon>
    </lineage>
</organism>
<reference evidence="2 3" key="1">
    <citation type="submission" date="2020-06" db="EMBL/GenBank/DDBJ databases">
        <authorList>
            <person name="Li R."/>
            <person name="Bekaert M."/>
        </authorList>
    </citation>
    <scope>NUCLEOTIDE SEQUENCE [LARGE SCALE GENOMIC DNA]</scope>
    <source>
        <strain evidence="3">wild</strain>
    </source>
</reference>
<keyword evidence="3" id="KW-1185">Reference proteome</keyword>
<dbReference type="OrthoDB" id="10342441at2759"/>
<accession>A0A6J8AZ83</accession>
<proteinExistence type="predicted"/>
<gene>
    <name evidence="2" type="ORF">MCOR_12887</name>
</gene>